<name>A0A6G4VGF7_9ACTN</name>
<comment type="caution">
    <text evidence="2">The sequence shown here is derived from an EMBL/GenBank/DDBJ whole genome shotgun (WGS) entry which is preliminary data.</text>
</comment>
<protein>
    <recommendedName>
        <fullName evidence="1">Trypsin-co-occurring domain-containing protein</fullName>
    </recommendedName>
</protein>
<sequence>MEARIQEIVLPGGPAMLARVSVVKPEELPRDDSDEGDADYEDVGALDHLAARVDRLNELVSGVGAAVLHAARAVAPHEVSATFGVELAAKPGKAVAVLADGEAKAAISVTLTWDLDGESGSSGDPGGAAAP</sequence>
<dbReference type="AlphaFoldDB" id="A0A6G4VGF7"/>
<gene>
    <name evidence="2" type="ORF">G5C60_37965</name>
</gene>
<dbReference type="RefSeq" id="WP_165266466.1">
    <property type="nucleotide sequence ID" value="NZ_JAAKZY010000177.1"/>
</dbReference>
<dbReference type="InterPro" id="IPR045794">
    <property type="entry name" value="Trypco1"/>
</dbReference>
<accession>A0A6G4VGF7</accession>
<organism evidence="2 3">
    <name type="scientific">Streptomyces scabichelini</name>
    <dbReference type="NCBI Taxonomy" id="2711217"/>
    <lineage>
        <taxon>Bacteria</taxon>
        <taxon>Bacillati</taxon>
        <taxon>Actinomycetota</taxon>
        <taxon>Actinomycetes</taxon>
        <taxon>Kitasatosporales</taxon>
        <taxon>Streptomycetaceae</taxon>
        <taxon>Streptomyces</taxon>
    </lineage>
</organism>
<evidence type="ECO:0000313" key="3">
    <source>
        <dbReference type="Proteomes" id="UP000472335"/>
    </source>
</evidence>
<dbReference type="EMBL" id="JAAKZY010000177">
    <property type="protein sequence ID" value="NGO13232.1"/>
    <property type="molecule type" value="Genomic_DNA"/>
</dbReference>
<dbReference type="NCBIfam" id="NF041216">
    <property type="entry name" value="CU044_2847_fam"/>
    <property type="match status" value="1"/>
</dbReference>
<dbReference type="Pfam" id="PF19493">
    <property type="entry name" value="Trypco1"/>
    <property type="match status" value="1"/>
</dbReference>
<feature type="domain" description="Trypsin-co-occurring" evidence="1">
    <location>
        <begin position="15"/>
        <end position="114"/>
    </location>
</feature>
<keyword evidence="3" id="KW-1185">Reference proteome</keyword>
<reference evidence="2 3" key="1">
    <citation type="submission" date="2020-02" db="EMBL/GenBank/DDBJ databases">
        <title>Whole-genome analyses of novel actinobacteria.</title>
        <authorList>
            <person name="Sahin N."/>
            <person name="Gencbay T."/>
        </authorList>
    </citation>
    <scope>NUCLEOTIDE SEQUENCE [LARGE SCALE GENOMIC DNA]</scope>
    <source>
        <strain evidence="2 3">HC44</strain>
    </source>
</reference>
<proteinExistence type="predicted"/>
<evidence type="ECO:0000313" key="2">
    <source>
        <dbReference type="EMBL" id="NGO13232.1"/>
    </source>
</evidence>
<evidence type="ECO:0000259" key="1">
    <source>
        <dbReference type="Pfam" id="PF19493"/>
    </source>
</evidence>
<dbReference type="Proteomes" id="UP000472335">
    <property type="component" value="Unassembled WGS sequence"/>
</dbReference>